<dbReference type="GO" id="GO:0008289">
    <property type="term" value="F:lipid binding"/>
    <property type="evidence" value="ECO:0007669"/>
    <property type="project" value="InterPro"/>
</dbReference>
<feature type="domain" description="Lipid-binding serum glycoprotein C-terminal" evidence="1">
    <location>
        <begin position="3"/>
        <end position="66"/>
    </location>
</feature>
<keyword evidence="3" id="KW-1185">Reference proteome</keyword>
<proteinExistence type="predicted"/>
<dbReference type="AlphaFoldDB" id="A0A3P6R2V2"/>
<dbReference type="Pfam" id="PF02886">
    <property type="entry name" value="LBP_BPI_CETP_C"/>
    <property type="match status" value="1"/>
</dbReference>
<dbReference type="Gene3D" id="3.15.20.10">
    <property type="entry name" value="Bactericidal permeability-increasing protein, domain 2"/>
    <property type="match status" value="1"/>
</dbReference>
<evidence type="ECO:0000313" key="3">
    <source>
        <dbReference type="Proteomes" id="UP000271098"/>
    </source>
</evidence>
<dbReference type="InterPro" id="IPR017943">
    <property type="entry name" value="Bactericidal_perm-incr_a/b_dom"/>
</dbReference>
<accession>A0A3P6R2V2</accession>
<reference evidence="2 3" key="1">
    <citation type="submission" date="2018-11" db="EMBL/GenBank/DDBJ databases">
        <authorList>
            <consortium name="Pathogen Informatics"/>
        </authorList>
    </citation>
    <scope>NUCLEOTIDE SEQUENCE [LARGE SCALE GENOMIC DNA]</scope>
</reference>
<dbReference type="SUPFAM" id="SSF55394">
    <property type="entry name" value="Bactericidal permeability-increasing protein, BPI"/>
    <property type="match status" value="1"/>
</dbReference>
<sequence>MFTICIGKFFPDLSLKYPNRTIDLFIQSAQAPYVSIDEKGIQIYADSTIDLYLSPWKQQTGRLARLGGVFFFYVDELPVHSGRSGYFFLPFLEFLEKIMAESVKIIGEAALKVGIPMPLLDNVT</sequence>
<organism evidence="2 3">
    <name type="scientific">Gongylonema pulchrum</name>
    <dbReference type="NCBI Taxonomy" id="637853"/>
    <lineage>
        <taxon>Eukaryota</taxon>
        <taxon>Metazoa</taxon>
        <taxon>Ecdysozoa</taxon>
        <taxon>Nematoda</taxon>
        <taxon>Chromadorea</taxon>
        <taxon>Rhabditida</taxon>
        <taxon>Spirurina</taxon>
        <taxon>Spiruromorpha</taxon>
        <taxon>Spiruroidea</taxon>
        <taxon>Gongylonematidae</taxon>
        <taxon>Gongylonema</taxon>
    </lineage>
</organism>
<dbReference type="Proteomes" id="UP000271098">
    <property type="component" value="Unassembled WGS sequence"/>
</dbReference>
<evidence type="ECO:0000313" key="2">
    <source>
        <dbReference type="EMBL" id="VDK49653.1"/>
    </source>
</evidence>
<name>A0A3P6R2V2_9BILA</name>
<evidence type="ECO:0000259" key="1">
    <source>
        <dbReference type="Pfam" id="PF02886"/>
    </source>
</evidence>
<dbReference type="InterPro" id="IPR001124">
    <property type="entry name" value="Lipid-bd_serum_glycop_C"/>
</dbReference>
<gene>
    <name evidence="2" type="ORF">GPUH_LOCUS5201</name>
</gene>
<dbReference type="EMBL" id="UYRT01010727">
    <property type="protein sequence ID" value="VDK49653.1"/>
    <property type="molecule type" value="Genomic_DNA"/>
</dbReference>
<dbReference type="OrthoDB" id="5857016at2759"/>
<feature type="non-terminal residue" evidence="2">
    <location>
        <position position="124"/>
    </location>
</feature>
<protein>
    <recommendedName>
        <fullName evidence="1">Lipid-binding serum glycoprotein C-terminal domain-containing protein</fullName>
    </recommendedName>
</protein>